<accession>A0A7Z9BMK0</accession>
<name>A0A7Z9BMK0_9CYAN</name>
<protein>
    <submittedName>
        <fullName evidence="1">Uncharacterized protein</fullName>
    </submittedName>
</protein>
<organism evidence="1 2">
    <name type="scientific">Planktothrix serta PCC 8927</name>
    <dbReference type="NCBI Taxonomy" id="671068"/>
    <lineage>
        <taxon>Bacteria</taxon>
        <taxon>Bacillati</taxon>
        <taxon>Cyanobacteriota</taxon>
        <taxon>Cyanophyceae</taxon>
        <taxon>Oscillatoriophycideae</taxon>
        <taxon>Oscillatoriales</taxon>
        <taxon>Microcoleaceae</taxon>
        <taxon>Planktothrix</taxon>
    </lineage>
</organism>
<reference evidence="1" key="1">
    <citation type="submission" date="2019-10" db="EMBL/GenBank/DDBJ databases">
        <authorList>
            <consortium name="Genoscope - CEA"/>
            <person name="William W."/>
        </authorList>
    </citation>
    <scope>NUCLEOTIDE SEQUENCE [LARGE SCALE GENOMIC DNA]</scope>
    <source>
        <strain evidence="1">BBR_PRJEB10992</strain>
    </source>
</reference>
<dbReference type="RefSeq" id="WP_083618758.1">
    <property type="nucleotide sequence ID" value="NZ_LR734844.1"/>
</dbReference>
<dbReference type="EMBL" id="CZCU02000099">
    <property type="protein sequence ID" value="VXD14163.1"/>
    <property type="molecule type" value="Genomic_DNA"/>
</dbReference>
<dbReference type="Proteomes" id="UP000184550">
    <property type="component" value="Unassembled WGS sequence"/>
</dbReference>
<evidence type="ECO:0000313" key="2">
    <source>
        <dbReference type="Proteomes" id="UP000184550"/>
    </source>
</evidence>
<evidence type="ECO:0000313" key="1">
    <source>
        <dbReference type="EMBL" id="VXD14163.1"/>
    </source>
</evidence>
<dbReference type="AlphaFoldDB" id="A0A7Z9BMK0"/>
<proteinExistence type="predicted"/>
<keyword evidence="2" id="KW-1185">Reference proteome</keyword>
<gene>
    <name evidence="1" type="ORF">PL8927_270287</name>
</gene>
<sequence>MLKQFLIGSVLIGSTIFSGEAKASTMTYDFTVNVRAGSLTGKSFNGTFSYDDSSLTGSGVEELGVNQGLTVCMNFLGRNYNETEDSSYPMLPKLVFENGLIKQLDFWIEPNKRINWWNQSGWEVTLSPSQNSASSNCRN</sequence>
<comment type="caution">
    <text evidence="1">The sequence shown here is derived from an EMBL/GenBank/DDBJ whole genome shotgun (WGS) entry which is preliminary data.</text>
</comment>